<reference evidence="2 3" key="1">
    <citation type="submission" date="2018-07" db="EMBL/GenBank/DDBJ databases">
        <title>Genomic Encyclopedia of Type Strains, Phase III (KMG-III): the genomes of soil and plant-associated and newly described type strains.</title>
        <authorList>
            <person name="Whitman W."/>
        </authorList>
    </citation>
    <scope>NUCLEOTIDE SEQUENCE [LARGE SCALE GENOMIC DNA]</scope>
    <source>
        <strain evidence="2 3">CECT 7946</strain>
    </source>
</reference>
<dbReference type="Proteomes" id="UP000256980">
    <property type="component" value="Unassembled WGS sequence"/>
</dbReference>
<evidence type="ECO:0000313" key="3">
    <source>
        <dbReference type="Proteomes" id="UP000256980"/>
    </source>
</evidence>
<accession>A0A3D9HBS4</accession>
<keyword evidence="3" id="KW-1185">Reference proteome</keyword>
<feature type="transmembrane region" description="Helical" evidence="1">
    <location>
        <begin position="65"/>
        <end position="82"/>
    </location>
</feature>
<sequence>MKIISFNKLKTTRTLVVILLFLSSYVILIDTNSEKFIPLPYFLIEFGAVFEIFSNGFNKENTKDYLIFFATIIAHANILFLMIERTFKWLSILLPLVFILLLLSNNPNSLSNYSNIAMISIIPYFVFWLLLIMVCFRNNKEY</sequence>
<keyword evidence="1" id="KW-1133">Transmembrane helix</keyword>
<feature type="transmembrane region" description="Helical" evidence="1">
    <location>
        <begin position="116"/>
        <end position="136"/>
    </location>
</feature>
<protein>
    <submittedName>
        <fullName evidence="2">Uncharacterized protein</fullName>
    </submittedName>
</protein>
<dbReference type="EMBL" id="QRDV01000001">
    <property type="protein sequence ID" value="RED46476.1"/>
    <property type="molecule type" value="Genomic_DNA"/>
</dbReference>
<comment type="caution">
    <text evidence="2">The sequence shown here is derived from an EMBL/GenBank/DDBJ whole genome shotgun (WGS) entry which is preliminary data.</text>
</comment>
<keyword evidence="1" id="KW-0812">Transmembrane</keyword>
<gene>
    <name evidence="2" type="ORF">DFQ10_101246</name>
</gene>
<evidence type="ECO:0000256" key="1">
    <source>
        <dbReference type="SAM" id="Phobius"/>
    </source>
</evidence>
<keyword evidence="1" id="KW-0472">Membrane</keyword>
<evidence type="ECO:0000313" key="2">
    <source>
        <dbReference type="EMBL" id="RED46476.1"/>
    </source>
</evidence>
<feature type="transmembrane region" description="Helical" evidence="1">
    <location>
        <begin position="87"/>
        <end position="104"/>
    </location>
</feature>
<name>A0A3D9HBS4_9FLAO</name>
<proteinExistence type="predicted"/>
<feature type="transmembrane region" description="Helical" evidence="1">
    <location>
        <begin position="12"/>
        <end position="29"/>
    </location>
</feature>
<dbReference type="AlphaFoldDB" id="A0A3D9HBS4"/>
<organism evidence="2 3">
    <name type="scientific">Winogradskyella eximia</name>
    <dbReference type="NCBI Taxonomy" id="262006"/>
    <lineage>
        <taxon>Bacteria</taxon>
        <taxon>Pseudomonadati</taxon>
        <taxon>Bacteroidota</taxon>
        <taxon>Flavobacteriia</taxon>
        <taxon>Flavobacteriales</taxon>
        <taxon>Flavobacteriaceae</taxon>
        <taxon>Winogradskyella</taxon>
    </lineage>
</organism>